<evidence type="ECO:0000256" key="7">
    <source>
        <dbReference type="ARBA" id="ARBA00033711"/>
    </source>
</evidence>
<dbReference type="PANTHER" id="PTHR37311:SF1">
    <property type="entry name" value="2-PHOSPHOSULFOLACTATE PHOSPHATASE-RELATED"/>
    <property type="match status" value="1"/>
</dbReference>
<dbReference type="SUPFAM" id="SSF142823">
    <property type="entry name" value="ComB-like"/>
    <property type="match status" value="1"/>
</dbReference>
<dbReference type="GO" id="GO:0050532">
    <property type="term" value="F:2-phosphosulfolactate phosphatase activity"/>
    <property type="evidence" value="ECO:0007669"/>
    <property type="project" value="UniProtKB-EC"/>
</dbReference>
<reference evidence="9" key="1">
    <citation type="submission" date="2015-03" db="EMBL/GenBank/DDBJ databases">
        <title>Luteipulveratus halotolerans sp. nov., a novel actinobacterium (Dermacoccaceae) from Sarawak, Malaysia.</title>
        <authorList>
            <person name="Juboi H."/>
            <person name="Basik A."/>
            <person name="Shamsul S.S."/>
            <person name="Arnold P."/>
            <person name="Schmitt E.K."/>
            <person name="Sanglier J.-J."/>
            <person name="Yeo T."/>
        </authorList>
    </citation>
    <scope>NUCLEOTIDE SEQUENCE [LARGE SCALE GENOMIC DNA]</scope>
    <source>
        <strain evidence="9">C296001</strain>
    </source>
</reference>
<dbReference type="PATRIC" id="fig|1631356.3.peg.1571"/>
<evidence type="ECO:0000256" key="1">
    <source>
        <dbReference type="ARBA" id="ARBA00001946"/>
    </source>
</evidence>
<evidence type="ECO:0000256" key="4">
    <source>
        <dbReference type="ARBA" id="ARBA00021948"/>
    </source>
</evidence>
<evidence type="ECO:0000256" key="6">
    <source>
        <dbReference type="ARBA" id="ARBA00022842"/>
    </source>
</evidence>
<keyword evidence="9" id="KW-1185">Reference proteome</keyword>
<name>A0A0L6CHP1_9MICO</name>
<dbReference type="GO" id="GO:0000287">
    <property type="term" value="F:magnesium ion binding"/>
    <property type="evidence" value="ECO:0007669"/>
    <property type="project" value="InterPro"/>
</dbReference>
<accession>A0A0L6CHP1</accession>
<evidence type="ECO:0000256" key="5">
    <source>
        <dbReference type="ARBA" id="ARBA00022801"/>
    </source>
</evidence>
<dbReference type="EC" id="3.1.3.71" evidence="3"/>
<evidence type="ECO:0000313" key="8">
    <source>
        <dbReference type="EMBL" id="KNX37115.1"/>
    </source>
</evidence>
<dbReference type="Gene3D" id="3.90.1560.10">
    <property type="entry name" value="ComB-like"/>
    <property type="match status" value="1"/>
</dbReference>
<dbReference type="PANTHER" id="PTHR37311">
    <property type="entry name" value="2-PHOSPHOSULFOLACTATE PHOSPHATASE-RELATED"/>
    <property type="match status" value="1"/>
</dbReference>
<comment type="cofactor">
    <cofactor evidence="1">
        <name>Mg(2+)</name>
        <dbReference type="ChEBI" id="CHEBI:18420"/>
    </cofactor>
</comment>
<dbReference type="Proteomes" id="UP000037397">
    <property type="component" value="Unassembled WGS sequence"/>
</dbReference>
<evidence type="ECO:0000256" key="3">
    <source>
        <dbReference type="ARBA" id="ARBA00012953"/>
    </source>
</evidence>
<dbReference type="Pfam" id="PF04029">
    <property type="entry name" value="2-ph_phosp"/>
    <property type="match status" value="1"/>
</dbReference>
<keyword evidence="6" id="KW-0460">Magnesium</keyword>
<gene>
    <name evidence="8" type="ORF">VV01_08095</name>
</gene>
<keyword evidence="5" id="KW-0378">Hydrolase</keyword>
<evidence type="ECO:0000313" key="9">
    <source>
        <dbReference type="Proteomes" id="UP000037397"/>
    </source>
</evidence>
<dbReference type="AlphaFoldDB" id="A0A0L6CHP1"/>
<comment type="similarity">
    <text evidence="2">Belongs to the ComB family.</text>
</comment>
<comment type="catalytic activity">
    <reaction evidence="7">
        <text>(2R)-O-phospho-3-sulfolactate + H2O = (2R)-3-sulfolactate + phosphate</text>
        <dbReference type="Rhea" id="RHEA:23416"/>
        <dbReference type="ChEBI" id="CHEBI:15377"/>
        <dbReference type="ChEBI" id="CHEBI:15597"/>
        <dbReference type="ChEBI" id="CHEBI:43474"/>
        <dbReference type="ChEBI" id="CHEBI:58738"/>
        <dbReference type="EC" id="3.1.3.71"/>
    </reaction>
</comment>
<dbReference type="GO" id="GO:0050545">
    <property type="term" value="F:sulfopyruvate decarboxylase activity"/>
    <property type="evidence" value="ECO:0007669"/>
    <property type="project" value="TreeGrafter"/>
</dbReference>
<proteinExistence type="inferred from homology"/>
<comment type="caution">
    <text evidence="8">The sequence shown here is derived from an EMBL/GenBank/DDBJ whole genome shotgun (WGS) entry which is preliminary data.</text>
</comment>
<sequence>MGTPHSQHRHRIRLDWGLQGAQSVVDGADQAVVVDVLSFTTTLTVAIDLGAEVYPYQWRDESVVEFAEARDARYAVGRFKARESGPLAAVSLSPASLRTATGLKRLVLPSPNGSTISAALRDRGVEVVGACLLNRAAVAAHALDHLHEPGRSVAFVAAGERWPDGSLRPSVEDLWGCGAVLSAVLADQPALADELSPEARAAVAAYDDIAGALRTALLDSASGQELVEAGFRDDVLVAAQLDSSRAVPVLEGERFADTRHRAATGIGA</sequence>
<dbReference type="STRING" id="1631356.VV01_08095"/>
<evidence type="ECO:0000256" key="2">
    <source>
        <dbReference type="ARBA" id="ARBA00009997"/>
    </source>
</evidence>
<dbReference type="InterPro" id="IPR036702">
    <property type="entry name" value="ComB-like_sf"/>
</dbReference>
<protein>
    <recommendedName>
        <fullName evidence="4">Probable 2-phosphosulfolactate phosphatase</fullName>
        <ecNumber evidence="3">3.1.3.71</ecNumber>
    </recommendedName>
</protein>
<dbReference type="InterPro" id="IPR005238">
    <property type="entry name" value="ComB-like"/>
</dbReference>
<dbReference type="EMBL" id="LAIR01000002">
    <property type="protein sequence ID" value="KNX37115.1"/>
    <property type="molecule type" value="Genomic_DNA"/>
</dbReference>
<organism evidence="8 9">
    <name type="scientific">Luteipulveratus halotolerans</name>
    <dbReference type="NCBI Taxonomy" id="1631356"/>
    <lineage>
        <taxon>Bacteria</taxon>
        <taxon>Bacillati</taxon>
        <taxon>Actinomycetota</taxon>
        <taxon>Actinomycetes</taxon>
        <taxon>Micrococcales</taxon>
        <taxon>Dermacoccaceae</taxon>
        <taxon>Luteipulveratus</taxon>
    </lineage>
</organism>
<dbReference type="OrthoDB" id="8588453at2"/>
<dbReference type="RefSeq" id="WP_050669439.1">
    <property type="nucleotide sequence ID" value="NZ_LAIR01000002.1"/>
</dbReference>